<comment type="caution">
    <text evidence="3">The sequence shown here is derived from an EMBL/GenBank/DDBJ whole genome shotgun (WGS) entry which is preliminary data.</text>
</comment>
<feature type="transmembrane region" description="Helical" evidence="2">
    <location>
        <begin position="102"/>
        <end position="122"/>
    </location>
</feature>
<accession>A0ABU2W4I2</accession>
<dbReference type="RefSeq" id="WP_311601087.1">
    <property type="nucleotide sequence ID" value="NZ_JAVRFG010000022.1"/>
</dbReference>
<reference evidence="4" key="1">
    <citation type="submission" date="2023-07" db="EMBL/GenBank/DDBJ databases">
        <title>30 novel species of actinomycetes from the DSMZ collection.</title>
        <authorList>
            <person name="Nouioui I."/>
        </authorList>
    </citation>
    <scope>NUCLEOTIDE SEQUENCE [LARGE SCALE GENOMIC DNA]</scope>
    <source>
        <strain evidence="4">DSM 40932</strain>
    </source>
</reference>
<organism evidence="3 4">
    <name type="scientific">Streptomyces stephensoniae</name>
    <dbReference type="NCBI Taxonomy" id="3375367"/>
    <lineage>
        <taxon>Bacteria</taxon>
        <taxon>Bacillati</taxon>
        <taxon>Actinomycetota</taxon>
        <taxon>Actinomycetes</taxon>
        <taxon>Kitasatosporales</taxon>
        <taxon>Streptomycetaceae</taxon>
        <taxon>Streptomyces</taxon>
    </lineage>
</organism>
<sequence>MSNNQPGPYGGQPPQGQPGPYGQQPGPYGAPPQGPPGYGYPQQPGPYGAQPGPYGAPPQGPPGYGYPQAQQPGPYGQQPPAPPYGGQPGYGMPPQPPKKKTGLIVGAAVVALAVVATGVYFLTSGSDEASNKNVSASTKGYRLTPPAAVDEYKRYANAKGAAGPLVGTQKAEAEALGIKNPSKTGASYAIGTPGTANKVLDLEGYWGEIADPAAVLNGSFENTAQDMQSEDDSVEAKFIGPAEVVEPAGLAGAVMKCRDLQVINKKADGSPEKGPRELVVPICVWADHSTVGVVTHGDRALLLAGKSPSKDEVAALATKLYNSSRTKL</sequence>
<name>A0ABU2W4I2_9ACTN</name>
<evidence type="ECO:0000313" key="3">
    <source>
        <dbReference type="EMBL" id="MDT0492445.1"/>
    </source>
</evidence>
<evidence type="ECO:0000256" key="2">
    <source>
        <dbReference type="SAM" id="Phobius"/>
    </source>
</evidence>
<proteinExistence type="predicted"/>
<evidence type="ECO:0000256" key="1">
    <source>
        <dbReference type="SAM" id="MobiDB-lite"/>
    </source>
</evidence>
<evidence type="ECO:0000313" key="4">
    <source>
        <dbReference type="Proteomes" id="UP001180556"/>
    </source>
</evidence>
<keyword evidence="4" id="KW-1185">Reference proteome</keyword>
<keyword evidence="2" id="KW-1133">Transmembrane helix</keyword>
<feature type="region of interest" description="Disordered" evidence="1">
    <location>
        <begin position="1"/>
        <end position="97"/>
    </location>
</feature>
<feature type="compositionally biased region" description="Low complexity" evidence="1">
    <location>
        <begin position="39"/>
        <end position="53"/>
    </location>
</feature>
<feature type="compositionally biased region" description="Pro residues" evidence="1">
    <location>
        <begin position="77"/>
        <end position="96"/>
    </location>
</feature>
<gene>
    <name evidence="3" type="ORF">RM717_18215</name>
</gene>
<keyword evidence="2" id="KW-0472">Membrane</keyword>
<feature type="compositionally biased region" description="Low complexity" evidence="1">
    <location>
        <begin position="65"/>
        <end position="76"/>
    </location>
</feature>
<dbReference type="Proteomes" id="UP001180556">
    <property type="component" value="Unassembled WGS sequence"/>
</dbReference>
<dbReference type="EMBL" id="JAVRFG010000022">
    <property type="protein sequence ID" value="MDT0492445.1"/>
    <property type="molecule type" value="Genomic_DNA"/>
</dbReference>
<evidence type="ECO:0008006" key="5">
    <source>
        <dbReference type="Google" id="ProtNLM"/>
    </source>
</evidence>
<feature type="compositionally biased region" description="Low complexity" evidence="1">
    <location>
        <begin position="12"/>
        <end position="27"/>
    </location>
</feature>
<keyword evidence="2" id="KW-0812">Transmembrane</keyword>
<protein>
    <recommendedName>
        <fullName evidence="5">Basic proline-rich protein</fullName>
    </recommendedName>
</protein>